<accession>A0A2S6N0W9</accession>
<reference evidence="1 2" key="1">
    <citation type="journal article" date="2018" name="Arch. Microbiol.">
        <title>New insights into the metabolic potential of the phototrophic purple bacterium Rhodopila globiformis DSM 161(T) from its draft genome sequence and evidence for a vanadium-dependent nitrogenase.</title>
        <authorList>
            <person name="Imhoff J.F."/>
            <person name="Rahn T."/>
            <person name="Kunzel S."/>
            <person name="Neulinger S.C."/>
        </authorList>
    </citation>
    <scope>NUCLEOTIDE SEQUENCE [LARGE SCALE GENOMIC DNA]</scope>
    <source>
        <strain evidence="1 2">DSM 16996</strain>
    </source>
</reference>
<comment type="caution">
    <text evidence="1">The sequence shown here is derived from an EMBL/GenBank/DDBJ whole genome shotgun (WGS) entry which is preliminary data.</text>
</comment>
<sequence>MAKIEAVPAAEFTRNFGRYRMQAQRAAVPVSSHGSITGYFVGPTEYEEFQRFKQLRRSFATAELPDDKVAEISRSRMDERHAHLNALLDQK</sequence>
<name>A0A2S6N0W9_9HYPH</name>
<dbReference type="RefSeq" id="WP_104509273.1">
    <property type="nucleotide sequence ID" value="NZ_JACIGC010000031.1"/>
</dbReference>
<gene>
    <name evidence="1" type="ORF">CCR94_18245</name>
</gene>
<keyword evidence="2" id="KW-1185">Reference proteome</keyword>
<protein>
    <submittedName>
        <fullName evidence="1">Prevent-host-death protein</fullName>
    </submittedName>
</protein>
<organism evidence="1 2">
    <name type="scientific">Rhodoblastus sphagnicola</name>
    <dbReference type="NCBI Taxonomy" id="333368"/>
    <lineage>
        <taxon>Bacteria</taxon>
        <taxon>Pseudomonadati</taxon>
        <taxon>Pseudomonadota</taxon>
        <taxon>Alphaproteobacteria</taxon>
        <taxon>Hyphomicrobiales</taxon>
        <taxon>Rhodoblastaceae</taxon>
        <taxon>Rhodoblastus</taxon>
    </lineage>
</organism>
<evidence type="ECO:0000313" key="2">
    <source>
        <dbReference type="Proteomes" id="UP000239089"/>
    </source>
</evidence>
<dbReference type="OrthoDB" id="72009at2"/>
<dbReference type="Proteomes" id="UP000239089">
    <property type="component" value="Unassembled WGS sequence"/>
</dbReference>
<dbReference type="AlphaFoldDB" id="A0A2S6N0W9"/>
<evidence type="ECO:0000313" key="1">
    <source>
        <dbReference type="EMBL" id="PPQ28240.1"/>
    </source>
</evidence>
<proteinExistence type="predicted"/>
<dbReference type="EMBL" id="NHSJ01000112">
    <property type="protein sequence ID" value="PPQ28240.1"/>
    <property type="molecule type" value="Genomic_DNA"/>
</dbReference>